<dbReference type="AlphaFoldDB" id="G3A1J7"/>
<dbReference type="EMBL" id="FR854086">
    <property type="protein sequence ID" value="CCA85097.1"/>
    <property type="molecule type" value="Genomic_DNA"/>
</dbReference>
<reference evidence="1" key="1">
    <citation type="journal article" date="2011" name="PLoS ONE">
        <title>Ralstonia syzygii, the Blood Disease Bacterium and some Asian R. solanacearum strains form a single genomic species despite divergent lifestyles.</title>
        <authorList>
            <person name="Remenant B."/>
            <person name="de Cambiaire J.C."/>
            <person name="Cellier G."/>
            <person name="Jacobs J.M."/>
            <person name="Mangenot S."/>
            <person name="Barbe V."/>
            <person name="Lajus A."/>
            <person name="Vallenet D."/>
            <person name="Medigue C."/>
            <person name="Fegan M."/>
            <person name="Allen C."/>
            <person name="Prior P."/>
        </authorList>
    </citation>
    <scope>NUCLEOTIDE SEQUENCE</scope>
    <source>
        <strain evidence="1">R24</strain>
    </source>
</reference>
<organism evidence="1">
    <name type="scientific">Ralstonia syzygii R24</name>
    <dbReference type="NCBI Taxonomy" id="907261"/>
    <lineage>
        <taxon>Bacteria</taxon>
        <taxon>Pseudomonadati</taxon>
        <taxon>Pseudomonadota</taxon>
        <taxon>Betaproteobacteria</taxon>
        <taxon>Burkholderiales</taxon>
        <taxon>Burkholderiaceae</taxon>
        <taxon>Ralstonia</taxon>
        <taxon>Ralstonia solanacearum species complex</taxon>
    </lineage>
</organism>
<name>G3A1J7_9RALS</name>
<reference evidence="1" key="2">
    <citation type="submission" date="2011-04" db="EMBL/GenBank/DDBJ databases">
        <authorList>
            <person name="Genoscope - CEA"/>
        </authorList>
    </citation>
    <scope>NUCLEOTIDE SEQUENCE</scope>
    <source>
        <strain evidence="1">R24</strain>
    </source>
</reference>
<proteinExistence type="predicted"/>
<accession>G3A1J7</accession>
<evidence type="ECO:0000313" key="1">
    <source>
        <dbReference type="EMBL" id="CCA85097.1"/>
    </source>
</evidence>
<sequence>MYSTRFRPIVWLWFTVIANNPAAEQTRLEGVTATITDKAPSFWAPSNDPVAVGVGGYAGTLNWKDIKEMYGTSYSVHSCGGAAAVGCAPSNVNTNTLFSYTGLSIDTMNQNRQATTLENLNNWLANPQPVNVPSMNLNTLQNNQNERNWQQQLQQVPSVSLPQVNSITPVSNVDTRLNQLNQLRQQLGVTGGQ</sequence>
<protein>
    <submittedName>
        <fullName evidence="1">Putative Hemagglutinin-like protein</fullName>
    </submittedName>
</protein>
<gene>
    <name evidence="1" type="ORF">RALSY_11092</name>
</gene>